<evidence type="ECO:0000313" key="2">
    <source>
        <dbReference type="Proteomes" id="UP000680067"/>
    </source>
</evidence>
<sequence length="73" mass="7198">SRLYISMLPACDGAGGGSERAGISAGAAFVLPELMAGLAAPGADPLRSEGASEMLLQALISSTPATLTLAVRP</sequence>
<dbReference type="AlphaFoldDB" id="A0A941I720"/>
<keyword evidence="2" id="KW-1185">Reference proteome</keyword>
<protein>
    <submittedName>
        <fullName evidence="1">Uncharacterized protein</fullName>
    </submittedName>
</protein>
<reference evidence="1" key="1">
    <citation type="submission" date="2021-04" db="EMBL/GenBank/DDBJ databases">
        <title>novel species isolated from subtropical streams in China.</title>
        <authorList>
            <person name="Lu H."/>
        </authorList>
    </citation>
    <scope>NUCLEOTIDE SEQUENCE</scope>
    <source>
        <strain evidence="1">LFS511W</strain>
    </source>
</reference>
<gene>
    <name evidence="1" type="ORF">KDM89_20390</name>
</gene>
<organism evidence="1 2">
    <name type="scientific">Undibacterium luofuense</name>
    <dbReference type="NCBI Taxonomy" id="2828733"/>
    <lineage>
        <taxon>Bacteria</taxon>
        <taxon>Pseudomonadati</taxon>
        <taxon>Pseudomonadota</taxon>
        <taxon>Betaproteobacteria</taxon>
        <taxon>Burkholderiales</taxon>
        <taxon>Oxalobacteraceae</taxon>
        <taxon>Undibacterium</taxon>
    </lineage>
</organism>
<accession>A0A941I720</accession>
<dbReference type="Proteomes" id="UP000680067">
    <property type="component" value="Unassembled WGS sequence"/>
</dbReference>
<comment type="caution">
    <text evidence="1">The sequence shown here is derived from an EMBL/GenBank/DDBJ whole genome shotgun (WGS) entry which is preliminary data.</text>
</comment>
<evidence type="ECO:0000313" key="1">
    <source>
        <dbReference type="EMBL" id="MBR7784497.1"/>
    </source>
</evidence>
<proteinExistence type="predicted"/>
<feature type="non-terminal residue" evidence="1">
    <location>
        <position position="1"/>
    </location>
</feature>
<name>A0A941I720_9BURK</name>
<dbReference type="RefSeq" id="WP_212689689.1">
    <property type="nucleotide sequence ID" value="NZ_JAGSPN010000275.1"/>
</dbReference>
<dbReference type="EMBL" id="JAGSPN010000275">
    <property type="protein sequence ID" value="MBR7784497.1"/>
    <property type="molecule type" value="Genomic_DNA"/>
</dbReference>